<reference evidence="2 3" key="1">
    <citation type="submission" date="2021-02" db="EMBL/GenBank/DDBJ databases">
        <title>Alicyclobacillus curvatus sp. nov. and Alicyclobacillus mengziensis sp. nov., two acidophilic bacteria isolated from acid mine drainage.</title>
        <authorList>
            <person name="Huang Y."/>
        </authorList>
    </citation>
    <scope>NUCLEOTIDE SEQUENCE [LARGE SCALE GENOMIC DNA]</scope>
    <source>
        <strain evidence="2 3">S30H14</strain>
    </source>
</reference>
<dbReference type="Proteomes" id="UP000663505">
    <property type="component" value="Chromosome"/>
</dbReference>
<evidence type="ECO:0000313" key="3">
    <source>
        <dbReference type="Proteomes" id="UP000663505"/>
    </source>
</evidence>
<dbReference type="EMBL" id="CP071182">
    <property type="protein sequence ID" value="QSO48123.1"/>
    <property type="molecule type" value="Genomic_DNA"/>
</dbReference>
<protein>
    <recommendedName>
        <fullName evidence="4">Kelch motif protein</fullName>
    </recommendedName>
</protein>
<dbReference type="RefSeq" id="WP_206657459.1">
    <property type="nucleotide sequence ID" value="NZ_CP071182.1"/>
</dbReference>
<dbReference type="InterPro" id="IPR015915">
    <property type="entry name" value="Kelch-typ_b-propeller"/>
</dbReference>
<evidence type="ECO:0000313" key="2">
    <source>
        <dbReference type="EMBL" id="QSO48123.1"/>
    </source>
</evidence>
<evidence type="ECO:0000256" key="1">
    <source>
        <dbReference type="SAM" id="MobiDB-lite"/>
    </source>
</evidence>
<feature type="region of interest" description="Disordered" evidence="1">
    <location>
        <begin position="46"/>
        <end position="66"/>
    </location>
</feature>
<dbReference type="PROSITE" id="PS51257">
    <property type="entry name" value="PROKAR_LIPOPROTEIN"/>
    <property type="match status" value="1"/>
</dbReference>
<proteinExistence type="predicted"/>
<dbReference type="Gene3D" id="2.120.10.80">
    <property type="entry name" value="Kelch-type beta propeller"/>
    <property type="match status" value="2"/>
</dbReference>
<name>A0A9X7Z8C3_9BACL</name>
<evidence type="ECO:0008006" key="4">
    <source>
        <dbReference type="Google" id="ProtNLM"/>
    </source>
</evidence>
<organism evidence="2 3">
    <name type="scientific">Alicyclobacillus mengziensis</name>
    <dbReference type="NCBI Taxonomy" id="2931921"/>
    <lineage>
        <taxon>Bacteria</taxon>
        <taxon>Bacillati</taxon>
        <taxon>Bacillota</taxon>
        <taxon>Bacilli</taxon>
        <taxon>Bacillales</taxon>
        <taxon>Alicyclobacillaceae</taxon>
        <taxon>Alicyclobacillus</taxon>
    </lineage>
</organism>
<gene>
    <name evidence="2" type="ORF">JZ786_03675</name>
</gene>
<dbReference type="SUPFAM" id="SSF117281">
    <property type="entry name" value="Kelch motif"/>
    <property type="match status" value="2"/>
</dbReference>
<dbReference type="AlphaFoldDB" id="A0A9X7Z8C3"/>
<keyword evidence="3" id="KW-1185">Reference proteome</keyword>
<accession>A0A9X7Z8C3</accession>
<dbReference type="KEGG" id="afx:JZ786_03675"/>
<sequence length="399" mass="40024">MTKSMRVVTPWMLGLTLTSFLVTGCGTGRGGNGNLGSAAHASGSAGTSSAAHAGSAGTNSAAHAGSAGTNSAAHASGIASSNGAYAGWPKAGAWIPIQVKNVGQLPQGILGNALAMGPSGAPISIGGYTGQVSITNIYSLLPRVSSVANLPVRTHDAAAGFIGNTLYVYGGGQATSYNSVVAVENGSAKTVATLSRPLSDAVSVPLTVDGKKGLALVGGYDGSVFRTGVAFMTVTGTPSTGTVGSSSVGGPSRGRVWKRLFNLPTPVRYAAVTSTSNTLYIAGGLKEQGLSNNVYAWSASTKQLHTITVLSAGFQKAALFVAGPYLILIGGEPAGGVPTRRMLEIDTRTGKSKVVGNFPTPIADMGYTQTASTGYLAGGVTTASGEGAARSVYEITWQK</sequence>